<evidence type="ECO:0000256" key="2">
    <source>
        <dbReference type="SAM" id="Coils"/>
    </source>
</evidence>
<sequence length="308" mass="36088">MPPKKGKKGKGKKGKKGGKGDKDDGAGEGQEKPRTPEPSEKEVILQQELEKVTNELETNRARVQELRKEHEWLQQEANRVKMESHEYMSYMDTKETMRKTAIITLSDHYKHEIQDIQDEKSLMELEFNEKKEALQKLLMEKENTLKKTTEELSQLQEYKDLQDEQLSKIKSLEAEVMQMRAKHSDTIQQVKSTFLKDKKEYEEDSREKINTLERLANKEAIQCLTDHTNRIKTENRQLRKELLDLINITRAYKAHQLDLQEQKKQLVREQQYAGDLKTLRTTRQHKVLKKFGMLTDNADSSDNEGTTS</sequence>
<reference evidence="5" key="1">
    <citation type="submission" date="2018-11" db="EMBL/GenBank/DDBJ databases">
        <authorList>
            <person name="Alioto T."/>
            <person name="Alioto T."/>
        </authorList>
    </citation>
    <scope>NUCLEOTIDE SEQUENCE</scope>
</reference>
<dbReference type="Proteomes" id="UP000596742">
    <property type="component" value="Unassembled WGS sequence"/>
</dbReference>
<dbReference type="EMBL" id="UYJE01000610">
    <property type="protein sequence ID" value="VDH94604.1"/>
    <property type="molecule type" value="Genomic_DNA"/>
</dbReference>
<feature type="compositionally biased region" description="Basic and acidic residues" evidence="3">
    <location>
        <begin position="18"/>
        <end position="43"/>
    </location>
</feature>
<evidence type="ECO:0000313" key="6">
    <source>
        <dbReference type="Proteomes" id="UP000596742"/>
    </source>
</evidence>
<dbReference type="AlphaFoldDB" id="A0A8B6BT61"/>
<keyword evidence="1 2" id="KW-0175">Coiled coil</keyword>
<dbReference type="Pfam" id="PF14988">
    <property type="entry name" value="DUF4515"/>
    <property type="match status" value="1"/>
</dbReference>
<dbReference type="PANTHER" id="PTHR14845">
    <property type="entry name" value="COILED-COIL DOMAIN-CONTAINING 166"/>
    <property type="match status" value="1"/>
</dbReference>
<dbReference type="InterPro" id="IPR032777">
    <property type="entry name" value="DUF4515"/>
</dbReference>
<evidence type="ECO:0000313" key="5">
    <source>
        <dbReference type="EMBL" id="VDH94604.1"/>
    </source>
</evidence>
<name>A0A8B6BT61_MYTGA</name>
<evidence type="ECO:0000259" key="4">
    <source>
        <dbReference type="Pfam" id="PF14988"/>
    </source>
</evidence>
<feature type="domain" description="DUF4515" evidence="4">
    <location>
        <begin position="84"/>
        <end position="273"/>
    </location>
</feature>
<feature type="compositionally biased region" description="Basic residues" evidence="3">
    <location>
        <begin position="1"/>
        <end position="17"/>
    </location>
</feature>
<comment type="caution">
    <text evidence="5">The sequence shown here is derived from an EMBL/GenBank/DDBJ whole genome shotgun (WGS) entry which is preliminary data.</text>
</comment>
<gene>
    <name evidence="5" type="ORF">MGAL_10B015599</name>
</gene>
<feature type="coiled-coil region" evidence="2">
    <location>
        <begin position="113"/>
        <end position="218"/>
    </location>
</feature>
<dbReference type="PANTHER" id="PTHR14845:SF0">
    <property type="entry name" value="DUF4515 DOMAIN-CONTAINING PROTEIN"/>
    <property type="match status" value="1"/>
</dbReference>
<proteinExistence type="predicted"/>
<organism evidence="5 6">
    <name type="scientific">Mytilus galloprovincialis</name>
    <name type="common">Mediterranean mussel</name>
    <dbReference type="NCBI Taxonomy" id="29158"/>
    <lineage>
        <taxon>Eukaryota</taxon>
        <taxon>Metazoa</taxon>
        <taxon>Spiralia</taxon>
        <taxon>Lophotrochozoa</taxon>
        <taxon>Mollusca</taxon>
        <taxon>Bivalvia</taxon>
        <taxon>Autobranchia</taxon>
        <taxon>Pteriomorphia</taxon>
        <taxon>Mytilida</taxon>
        <taxon>Mytiloidea</taxon>
        <taxon>Mytilidae</taxon>
        <taxon>Mytilinae</taxon>
        <taxon>Mytilus</taxon>
    </lineage>
</organism>
<protein>
    <recommendedName>
        <fullName evidence="4">DUF4515 domain-containing protein</fullName>
    </recommendedName>
</protein>
<keyword evidence="6" id="KW-1185">Reference proteome</keyword>
<evidence type="ECO:0000256" key="3">
    <source>
        <dbReference type="SAM" id="MobiDB-lite"/>
    </source>
</evidence>
<dbReference type="OrthoDB" id="2129492at2759"/>
<feature type="coiled-coil region" evidence="2">
    <location>
        <begin position="46"/>
        <end position="83"/>
    </location>
</feature>
<evidence type="ECO:0000256" key="1">
    <source>
        <dbReference type="ARBA" id="ARBA00023054"/>
    </source>
</evidence>
<feature type="region of interest" description="Disordered" evidence="3">
    <location>
        <begin position="1"/>
        <end position="43"/>
    </location>
</feature>
<accession>A0A8B6BT61</accession>